<organism evidence="2 3">
    <name type="scientific">Lasiosphaeria miniovina</name>
    <dbReference type="NCBI Taxonomy" id="1954250"/>
    <lineage>
        <taxon>Eukaryota</taxon>
        <taxon>Fungi</taxon>
        <taxon>Dikarya</taxon>
        <taxon>Ascomycota</taxon>
        <taxon>Pezizomycotina</taxon>
        <taxon>Sordariomycetes</taxon>
        <taxon>Sordariomycetidae</taxon>
        <taxon>Sordariales</taxon>
        <taxon>Lasiosphaeriaceae</taxon>
        <taxon>Lasiosphaeria</taxon>
    </lineage>
</organism>
<feature type="region of interest" description="Disordered" evidence="1">
    <location>
        <begin position="55"/>
        <end position="153"/>
    </location>
</feature>
<keyword evidence="3" id="KW-1185">Reference proteome</keyword>
<dbReference type="GeneID" id="85324135"/>
<feature type="non-terminal residue" evidence="2">
    <location>
        <position position="225"/>
    </location>
</feature>
<proteinExistence type="predicted"/>
<feature type="region of interest" description="Disordered" evidence="1">
    <location>
        <begin position="1"/>
        <end position="26"/>
    </location>
</feature>
<evidence type="ECO:0000313" key="3">
    <source>
        <dbReference type="Proteomes" id="UP001172101"/>
    </source>
</evidence>
<accession>A0AA40EFT7</accession>
<gene>
    <name evidence="2" type="ORF">B0T26DRAFT_685186</name>
</gene>
<dbReference type="Proteomes" id="UP001172101">
    <property type="component" value="Unassembled WGS sequence"/>
</dbReference>
<feature type="compositionally biased region" description="Polar residues" evidence="1">
    <location>
        <begin position="1"/>
        <end position="10"/>
    </location>
</feature>
<feature type="compositionally biased region" description="Polar residues" evidence="1">
    <location>
        <begin position="55"/>
        <end position="68"/>
    </location>
</feature>
<reference evidence="2" key="1">
    <citation type="submission" date="2023-06" db="EMBL/GenBank/DDBJ databases">
        <title>Genome-scale phylogeny and comparative genomics of the fungal order Sordariales.</title>
        <authorList>
            <consortium name="Lawrence Berkeley National Laboratory"/>
            <person name="Hensen N."/>
            <person name="Bonometti L."/>
            <person name="Westerberg I."/>
            <person name="Brannstrom I.O."/>
            <person name="Guillou S."/>
            <person name="Cros-Aarteil S."/>
            <person name="Calhoun S."/>
            <person name="Haridas S."/>
            <person name="Kuo A."/>
            <person name="Mondo S."/>
            <person name="Pangilinan J."/>
            <person name="Riley R."/>
            <person name="LaButti K."/>
            <person name="Andreopoulos B."/>
            <person name="Lipzen A."/>
            <person name="Chen C."/>
            <person name="Yanf M."/>
            <person name="Daum C."/>
            <person name="Ng V."/>
            <person name="Clum A."/>
            <person name="Steindorff A."/>
            <person name="Ohm R."/>
            <person name="Martin F."/>
            <person name="Silar P."/>
            <person name="Natvig D."/>
            <person name="Lalanne C."/>
            <person name="Gautier V."/>
            <person name="Ament-velasquez S.L."/>
            <person name="Kruys A."/>
            <person name="Hutchinson M.I."/>
            <person name="Powell A.J."/>
            <person name="Barry K."/>
            <person name="Miller A.N."/>
            <person name="Grigoriev I.V."/>
            <person name="Debuchy R."/>
            <person name="Gladieux P."/>
            <person name="Thoren M.H."/>
            <person name="Johannesson H."/>
        </authorList>
    </citation>
    <scope>NUCLEOTIDE SEQUENCE</scope>
    <source>
        <strain evidence="2">SMH2392-1A</strain>
    </source>
</reference>
<sequence length="225" mass="23975">RDATSTTTPEAQPFNDFLPPLRLHDGRSPLLLPAPALQLRIVLVASTPLLAANTRPRSVSSIDAQESPVSALPKECLRIRPRPSGSSTSAPDPSSGVPVLPSSPGSAEPSHATASAPAPTPDLLDSQRSGSLADTFESQSSSQESQLPETDEELKQQFAQYVRDEISSIRSEYAPTSAAKEAKATQAKLDMFSIGAMKSYMEKKGVSSAFIAHLRFAYSICIPKI</sequence>
<dbReference type="EMBL" id="JAUIRO010000001">
    <property type="protein sequence ID" value="KAK0733638.1"/>
    <property type="molecule type" value="Genomic_DNA"/>
</dbReference>
<feature type="compositionally biased region" description="Low complexity" evidence="1">
    <location>
        <begin position="137"/>
        <end position="146"/>
    </location>
</feature>
<dbReference type="RefSeq" id="XP_060302515.1">
    <property type="nucleotide sequence ID" value="XM_060440865.1"/>
</dbReference>
<name>A0AA40EFT7_9PEZI</name>
<dbReference type="AlphaFoldDB" id="A0AA40EFT7"/>
<evidence type="ECO:0000313" key="2">
    <source>
        <dbReference type="EMBL" id="KAK0733638.1"/>
    </source>
</evidence>
<evidence type="ECO:0000256" key="1">
    <source>
        <dbReference type="SAM" id="MobiDB-lite"/>
    </source>
</evidence>
<protein>
    <submittedName>
        <fullName evidence="2">Uncharacterized protein</fullName>
    </submittedName>
</protein>
<feature type="compositionally biased region" description="Low complexity" evidence="1">
    <location>
        <begin position="83"/>
        <end position="117"/>
    </location>
</feature>
<comment type="caution">
    <text evidence="2">The sequence shown here is derived from an EMBL/GenBank/DDBJ whole genome shotgun (WGS) entry which is preliminary data.</text>
</comment>